<evidence type="ECO:0000256" key="2">
    <source>
        <dbReference type="ARBA" id="ARBA00004963"/>
    </source>
</evidence>
<organism evidence="9 10">
    <name type="scientific">Commensalibacter intestini A911</name>
    <dbReference type="NCBI Taxonomy" id="1088868"/>
    <lineage>
        <taxon>Bacteria</taxon>
        <taxon>Pseudomonadati</taxon>
        <taxon>Pseudomonadota</taxon>
        <taxon>Alphaproteobacteria</taxon>
        <taxon>Acetobacterales</taxon>
        <taxon>Acetobacteraceae</taxon>
    </lineage>
</organism>
<comment type="caution">
    <text evidence="9">The sequence shown here is derived from an EMBL/GenBank/DDBJ whole genome shotgun (WGS) entry which is preliminary data.</text>
</comment>
<comment type="cofactor">
    <cofactor evidence="7">
        <name>Zn(2+)</name>
        <dbReference type="ChEBI" id="CHEBI:29105"/>
    </cofactor>
    <text evidence="7">Binds 2 Zn(2+) ions per subunit.</text>
</comment>
<dbReference type="PIRSF" id="PIRSF005457">
    <property type="entry name" value="Glx"/>
    <property type="match status" value="1"/>
</dbReference>
<dbReference type="InterPro" id="IPR032282">
    <property type="entry name" value="HAGH_C"/>
</dbReference>
<dbReference type="GO" id="GO:0046872">
    <property type="term" value="F:metal ion binding"/>
    <property type="evidence" value="ECO:0007669"/>
    <property type="project" value="UniProtKB-KW"/>
</dbReference>
<evidence type="ECO:0000256" key="1">
    <source>
        <dbReference type="ARBA" id="ARBA00001623"/>
    </source>
</evidence>
<dbReference type="SUPFAM" id="SSF56281">
    <property type="entry name" value="Metallo-hydrolase/oxidoreductase"/>
    <property type="match status" value="1"/>
</dbReference>
<dbReference type="GO" id="GO:0019243">
    <property type="term" value="P:methylglyoxal catabolic process to D-lactate via S-lactoyl-glutathione"/>
    <property type="evidence" value="ECO:0007669"/>
    <property type="project" value="UniProtKB-UniRule"/>
</dbReference>
<dbReference type="GO" id="GO:0004416">
    <property type="term" value="F:hydroxyacylglutathione hydrolase activity"/>
    <property type="evidence" value="ECO:0007669"/>
    <property type="project" value="UniProtKB-UniRule"/>
</dbReference>
<dbReference type="AlphaFoldDB" id="G6EXT3"/>
<feature type="binding site" evidence="7">
    <location>
        <position position="172"/>
    </location>
    <ligand>
        <name>Zn(2+)</name>
        <dbReference type="ChEBI" id="CHEBI:29105"/>
        <label>2</label>
    </ligand>
</feature>
<evidence type="ECO:0000256" key="3">
    <source>
        <dbReference type="ARBA" id="ARBA00006759"/>
    </source>
</evidence>
<evidence type="ECO:0000256" key="6">
    <source>
        <dbReference type="ARBA" id="ARBA00022833"/>
    </source>
</evidence>
<evidence type="ECO:0000256" key="4">
    <source>
        <dbReference type="ARBA" id="ARBA00022723"/>
    </source>
</evidence>
<feature type="binding site" evidence="7">
    <location>
        <position position="56"/>
    </location>
    <ligand>
        <name>Zn(2+)</name>
        <dbReference type="ChEBI" id="CHEBI:29105"/>
        <label>1</label>
    </ligand>
</feature>
<evidence type="ECO:0000256" key="5">
    <source>
        <dbReference type="ARBA" id="ARBA00022801"/>
    </source>
</evidence>
<keyword evidence="6 7" id="KW-0862">Zinc</keyword>
<dbReference type="CDD" id="cd07723">
    <property type="entry name" value="hydroxyacylglutathione_hydrolase_MBL-fold"/>
    <property type="match status" value="1"/>
</dbReference>
<reference evidence="9 10" key="1">
    <citation type="submission" date="2011-10" db="EMBL/GenBank/DDBJ databases">
        <title>Genome Sequence of Commensalibacter intestini A911, isolated from Drosophila gut.</title>
        <authorList>
            <person name="Lee W.-J."/>
            <person name="Kim E.-K."/>
        </authorList>
    </citation>
    <scope>NUCLEOTIDE SEQUENCE [LARGE SCALE GENOMIC DNA]</scope>
    <source>
        <strain evidence="9 10">A911</strain>
    </source>
</reference>
<dbReference type="Pfam" id="PF00753">
    <property type="entry name" value="Lactamase_B"/>
    <property type="match status" value="1"/>
</dbReference>
<dbReference type="PANTHER" id="PTHR43705">
    <property type="entry name" value="HYDROXYACYLGLUTATHIONE HYDROLASE"/>
    <property type="match status" value="1"/>
</dbReference>
<comment type="function">
    <text evidence="7">Thiolesterase that catalyzes the hydrolysis of S-D-lactoyl-glutathione to form glutathione and D-lactic acid.</text>
</comment>
<dbReference type="eggNOG" id="COG0491">
    <property type="taxonomic scope" value="Bacteria"/>
</dbReference>
<comment type="subunit">
    <text evidence="7">Monomer.</text>
</comment>
<keyword evidence="5 7" id="KW-0378">Hydrolase</keyword>
<proteinExistence type="inferred from homology"/>
<feature type="binding site" evidence="7">
    <location>
        <position position="134"/>
    </location>
    <ligand>
        <name>Zn(2+)</name>
        <dbReference type="ChEBI" id="CHEBI:29105"/>
        <label>1</label>
    </ligand>
</feature>
<dbReference type="InterPro" id="IPR050110">
    <property type="entry name" value="Glyoxalase_II_hydrolase"/>
</dbReference>
<dbReference type="PATRIC" id="fig|1088868.3.peg.252"/>
<dbReference type="InterPro" id="IPR035680">
    <property type="entry name" value="Clx_II_MBL"/>
</dbReference>
<sequence>MSIIIEPIPCFETNYVWLIYDEVYKNAVVVDPGDAKSVLQVLEEKQLSLKTILITHFHNDHIGGIGELKSTFQCEVVAPEKEAAHIPDVDRFLHEGDYVSLGNIGKAQVLETPGHTLGSICYYLSDLKVVFTGDTLFSLGCGRLFEGSPAMMYHSLNRLATLPDETMVYCAHEYTLDNGRFATSVLPNYQPLKNRLEQVKQLRQNHLPTLPVSLGEEKKTNPFLLAKNVTEFTDYRKAKDHFA</sequence>
<dbReference type="SMART" id="SM00849">
    <property type="entry name" value="Lactamase_B"/>
    <property type="match status" value="1"/>
</dbReference>
<comment type="pathway">
    <text evidence="2 7">Secondary metabolite metabolism; methylglyoxal degradation; (R)-lactate from methylglyoxal: step 2/2.</text>
</comment>
<dbReference type="Gene3D" id="3.60.15.10">
    <property type="entry name" value="Ribonuclease Z/Hydroxyacylglutathione hydrolase-like"/>
    <property type="match status" value="1"/>
</dbReference>
<feature type="binding site" evidence="7">
    <location>
        <position position="61"/>
    </location>
    <ligand>
        <name>Zn(2+)</name>
        <dbReference type="ChEBI" id="CHEBI:29105"/>
        <label>2</label>
    </ligand>
</feature>
<evidence type="ECO:0000313" key="9">
    <source>
        <dbReference type="EMBL" id="EHD14321.1"/>
    </source>
</evidence>
<protein>
    <recommendedName>
        <fullName evidence="7">Hydroxyacylglutathione hydrolase</fullName>
        <ecNumber evidence="7">3.1.2.6</ecNumber>
    </recommendedName>
    <alternativeName>
        <fullName evidence="7">Glyoxalase II</fullName>
        <shortName evidence="7">Glx II</shortName>
    </alternativeName>
</protein>
<dbReference type="EC" id="3.1.2.6" evidence="7"/>
<comment type="catalytic activity">
    <reaction evidence="1 7">
        <text>an S-(2-hydroxyacyl)glutathione + H2O = a 2-hydroxy carboxylate + glutathione + H(+)</text>
        <dbReference type="Rhea" id="RHEA:21864"/>
        <dbReference type="ChEBI" id="CHEBI:15377"/>
        <dbReference type="ChEBI" id="CHEBI:15378"/>
        <dbReference type="ChEBI" id="CHEBI:57925"/>
        <dbReference type="ChEBI" id="CHEBI:58896"/>
        <dbReference type="ChEBI" id="CHEBI:71261"/>
        <dbReference type="EC" id="3.1.2.6"/>
    </reaction>
</comment>
<dbReference type="RefSeq" id="WP_008853243.1">
    <property type="nucleotide sequence ID" value="NZ_AGFR01000003.1"/>
</dbReference>
<dbReference type="OrthoDB" id="9802248at2"/>
<dbReference type="Proteomes" id="UP000005939">
    <property type="component" value="Unassembled WGS sequence"/>
</dbReference>
<evidence type="ECO:0000256" key="7">
    <source>
        <dbReference type="HAMAP-Rule" id="MF_01374"/>
    </source>
</evidence>
<dbReference type="InterPro" id="IPR017782">
    <property type="entry name" value="Hydroxyacylglutathione_Hdrlase"/>
</dbReference>
<dbReference type="Pfam" id="PF16123">
    <property type="entry name" value="HAGH_C"/>
    <property type="match status" value="1"/>
</dbReference>
<dbReference type="UniPathway" id="UPA00619">
    <property type="reaction ID" value="UER00676"/>
</dbReference>
<dbReference type="InterPro" id="IPR036866">
    <property type="entry name" value="RibonucZ/Hydroxyglut_hydro"/>
</dbReference>
<comment type="similarity">
    <text evidence="3 7">Belongs to the metallo-beta-lactamase superfamily. Glyoxalase II family.</text>
</comment>
<feature type="domain" description="Metallo-beta-lactamase" evidence="8">
    <location>
        <begin position="13"/>
        <end position="172"/>
    </location>
</feature>
<feature type="binding site" evidence="7">
    <location>
        <position position="60"/>
    </location>
    <ligand>
        <name>Zn(2+)</name>
        <dbReference type="ChEBI" id="CHEBI:29105"/>
        <label>2</label>
    </ligand>
</feature>
<dbReference type="STRING" id="1088868.CIN_02530"/>
<keyword evidence="4 7" id="KW-0479">Metal-binding</keyword>
<gene>
    <name evidence="7" type="primary">gloB</name>
    <name evidence="9" type="ORF">CIN_02530</name>
</gene>
<dbReference type="PANTHER" id="PTHR43705:SF1">
    <property type="entry name" value="HYDROXYACYLGLUTATHIONE HYDROLASE GLOB"/>
    <property type="match status" value="1"/>
</dbReference>
<feature type="binding site" evidence="7">
    <location>
        <position position="58"/>
    </location>
    <ligand>
        <name>Zn(2+)</name>
        <dbReference type="ChEBI" id="CHEBI:29105"/>
        <label>1</label>
    </ligand>
</feature>
<feature type="binding site" evidence="7">
    <location>
        <position position="115"/>
    </location>
    <ligand>
        <name>Zn(2+)</name>
        <dbReference type="ChEBI" id="CHEBI:29105"/>
        <label>1</label>
    </ligand>
</feature>
<dbReference type="InterPro" id="IPR001279">
    <property type="entry name" value="Metallo-B-lactamas"/>
</dbReference>
<dbReference type="EMBL" id="AGFR01000003">
    <property type="protein sequence ID" value="EHD14321.1"/>
    <property type="molecule type" value="Genomic_DNA"/>
</dbReference>
<accession>G6EXT3</accession>
<dbReference type="NCBIfam" id="TIGR03413">
    <property type="entry name" value="GSH_gloB"/>
    <property type="match status" value="1"/>
</dbReference>
<dbReference type="HAMAP" id="MF_01374">
    <property type="entry name" value="Glyoxalase_2"/>
    <property type="match status" value="1"/>
</dbReference>
<evidence type="ECO:0000259" key="8">
    <source>
        <dbReference type="SMART" id="SM00849"/>
    </source>
</evidence>
<evidence type="ECO:0000313" key="10">
    <source>
        <dbReference type="Proteomes" id="UP000005939"/>
    </source>
</evidence>
<name>G6EXT3_9PROT</name>
<feature type="binding site" evidence="7">
    <location>
        <position position="134"/>
    </location>
    <ligand>
        <name>Zn(2+)</name>
        <dbReference type="ChEBI" id="CHEBI:29105"/>
        <label>2</label>
    </ligand>
</feature>